<sequence length="127" mass="14652">MKAFLFLFSFSETSAKSSPVSLALMELTTHFWANHNHNSQSEAKRNEYPNGVRPMRRRSLEPWELKMEEGLHQGTEKWMLGRRPTDVGRAAPGVSVSISSESCERFLRMSALQPSPAWVMARKRFYF</sequence>
<reference evidence="1" key="2">
    <citation type="submission" date="2025-03" db="EMBL/GenBank/DDBJ databases">
        <authorList>
            <consortium name="ELIXIR-Norway"/>
            <consortium name="Elixir Norway"/>
        </authorList>
    </citation>
    <scope>NUCLEOTIDE SEQUENCE</scope>
</reference>
<name>A0AC59ZSC3_RANTA</name>
<evidence type="ECO:0000313" key="2">
    <source>
        <dbReference type="Proteomes" id="UP001162501"/>
    </source>
</evidence>
<reference evidence="1" key="1">
    <citation type="submission" date="2023-05" db="EMBL/GenBank/DDBJ databases">
        <authorList>
            <consortium name="ELIXIR-Norway"/>
        </authorList>
    </citation>
    <scope>NUCLEOTIDE SEQUENCE</scope>
</reference>
<proteinExistence type="predicted"/>
<organism evidence="1 2">
    <name type="scientific">Rangifer tarandus platyrhynchus</name>
    <name type="common">Svalbard reindeer</name>
    <dbReference type="NCBI Taxonomy" id="3082113"/>
    <lineage>
        <taxon>Eukaryota</taxon>
        <taxon>Metazoa</taxon>
        <taxon>Chordata</taxon>
        <taxon>Craniata</taxon>
        <taxon>Vertebrata</taxon>
        <taxon>Euteleostomi</taxon>
        <taxon>Mammalia</taxon>
        <taxon>Eutheria</taxon>
        <taxon>Laurasiatheria</taxon>
        <taxon>Artiodactyla</taxon>
        <taxon>Ruminantia</taxon>
        <taxon>Pecora</taxon>
        <taxon>Cervidae</taxon>
        <taxon>Odocoileinae</taxon>
        <taxon>Rangifer</taxon>
    </lineage>
</organism>
<gene>
    <name evidence="1" type="ORF">MRATA1EN22A_LOCUS21078</name>
</gene>
<protein>
    <submittedName>
        <fullName evidence="1">Uncharacterized protein</fullName>
    </submittedName>
</protein>
<dbReference type="EMBL" id="OX596116">
    <property type="protein sequence ID" value="CAN0481521.1"/>
    <property type="molecule type" value="Genomic_DNA"/>
</dbReference>
<accession>A0AC59ZSC3</accession>
<evidence type="ECO:0000313" key="1">
    <source>
        <dbReference type="EMBL" id="CAN0481521.1"/>
    </source>
</evidence>
<dbReference type="Proteomes" id="UP001162501">
    <property type="component" value="Chromosome 32"/>
</dbReference>